<gene>
    <name evidence="3" type="primary">nuoC</name>
    <name evidence="7" type="ORF">EP073_01780</name>
</gene>
<keyword evidence="3 4" id="KW-0520">NAD</keyword>
<dbReference type="Gene3D" id="3.30.460.80">
    <property type="entry name" value="NADH:ubiquinone oxidoreductase, 30kDa subunit"/>
    <property type="match status" value="1"/>
</dbReference>
<feature type="domain" description="NADH:ubiquinone oxidoreductase 30kDa subunit" evidence="6">
    <location>
        <begin position="35"/>
        <end position="148"/>
    </location>
</feature>
<sequence length="165" mass="19799">MNFTELTTQLEQLFPGRLNCYTQFGCNFVRVKDHAVYKDVLRALKEKFSFKYMVDVVATHWPKKTDKFEITNNLFSIENKLRVFVKLSRPDHVFPTITDIWKGANFMEREEYDLMGIVFEGHPDLRRVLLPDFFEGHPLRKDFPLKERKWFNKTDEQRLGIKFTK</sequence>
<dbReference type="InterPro" id="IPR010218">
    <property type="entry name" value="NADH_DH_suC"/>
</dbReference>
<dbReference type="EMBL" id="CP035108">
    <property type="protein sequence ID" value="QAR32171.1"/>
    <property type="molecule type" value="Genomic_DNA"/>
</dbReference>
<dbReference type="GO" id="GO:0048038">
    <property type="term" value="F:quinone binding"/>
    <property type="evidence" value="ECO:0007669"/>
    <property type="project" value="UniProtKB-KW"/>
</dbReference>
<evidence type="ECO:0000256" key="2">
    <source>
        <dbReference type="ARBA" id="ARBA00022448"/>
    </source>
</evidence>
<keyword evidence="3" id="KW-0830">Ubiquinone</keyword>
<keyword evidence="3 5" id="KW-0874">Quinone</keyword>
<dbReference type="EC" id="7.1.1.-" evidence="3"/>
<evidence type="ECO:0000256" key="3">
    <source>
        <dbReference type="HAMAP-Rule" id="MF_01357"/>
    </source>
</evidence>
<dbReference type="GO" id="GO:0005886">
    <property type="term" value="C:plasma membrane"/>
    <property type="evidence" value="ECO:0007669"/>
    <property type="project" value="UniProtKB-SubCell"/>
</dbReference>
<comment type="catalytic activity">
    <reaction evidence="3 5">
        <text>a quinone + NADH + 5 H(+)(in) = a quinol + NAD(+) + 4 H(+)(out)</text>
        <dbReference type="Rhea" id="RHEA:57888"/>
        <dbReference type="ChEBI" id="CHEBI:15378"/>
        <dbReference type="ChEBI" id="CHEBI:24646"/>
        <dbReference type="ChEBI" id="CHEBI:57540"/>
        <dbReference type="ChEBI" id="CHEBI:57945"/>
        <dbReference type="ChEBI" id="CHEBI:132124"/>
    </reaction>
</comment>
<keyword evidence="2 3" id="KW-0813">Transport</keyword>
<dbReference type="PANTHER" id="PTHR10884">
    <property type="entry name" value="NADH DEHYDROGENASE UBIQUINONE IRON-SULFUR PROTEIN 3"/>
    <property type="match status" value="1"/>
</dbReference>
<comment type="subunit">
    <text evidence="3">NDH-1 is composed of 14 different subunits. Subunits NuoB, C, D, E, F, and G constitute the peripheral sector of the complex.</text>
</comment>
<keyword evidence="3 4" id="KW-1278">Translocase</keyword>
<dbReference type="RefSeq" id="WP_128465458.1">
    <property type="nucleotide sequence ID" value="NZ_CP035108.1"/>
</dbReference>
<comment type="function">
    <text evidence="3">NDH-1 shuttles electrons from NADH, via FMN and iron-sulfur (Fe-S) centers, to quinones in the respiratory chain. The immediate electron acceptor for the enzyme in this species is believed to be ubiquinone. Couples the redox reaction to proton translocation (for every two electrons transferred, four hydrogen ions are translocated across the cytoplasmic membrane), and thus conserves the redox energy in a proton gradient.</text>
</comment>
<comment type="subcellular location">
    <subcellularLocation>
        <location evidence="3">Cell membrane</location>
        <topology evidence="3">Peripheral membrane protein</topology>
        <orientation evidence="3">Cytoplasmic side</orientation>
    </subcellularLocation>
</comment>
<dbReference type="InterPro" id="IPR001268">
    <property type="entry name" value="NADH_UbQ_OxRdtase_30kDa_su"/>
</dbReference>
<protein>
    <recommendedName>
        <fullName evidence="3">NADH-quinone oxidoreductase subunit C</fullName>
        <ecNumber evidence="3">7.1.1.-</ecNumber>
    </recommendedName>
    <alternativeName>
        <fullName evidence="3">NADH dehydrogenase I subunit C</fullName>
    </alternativeName>
    <alternativeName>
        <fullName evidence="3">NDH-1 subunit C</fullName>
    </alternativeName>
</protein>
<dbReference type="PANTHER" id="PTHR10884:SF14">
    <property type="entry name" value="NADH DEHYDROGENASE [UBIQUINONE] IRON-SULFUR PROTEIN 3, MITOCHONDRIAL"/>
    <property type="match status" value="1"/>
</dbReference>
<dbReference type="Proteomes" id="UP000287502">
    <property type="component" value="Chromosome"/>
</dbReference>
<keyword evidence="3" id="KW-1003">Cell membrane</keyword>
<proteinExistence type="inferred from homology"/>
<reference evidence="7 8" key="1">
    <citation type="submission" date="2019-01" db="EMBL/GenBank/DDBJ databases">
        <title>Geovibrio thiophilus DSM 11263, complete genome.</title>
        <authorList>
            <person name="Spring S."/>
            <person name="Bunk B."/>
            <person name="Sproer C."/>
        </authorList>
    </citation>
    <scope>NUCLEOTIDE SEQUENCE [LARGE SCALE GENOMIC DNA]</scope>
    <source>
        <strain evidence="7 8">DSM 11263</strain>
    </source>
</reference>
<keyword evidence="3" id="KW-0472">Membrane</keyword>
<dbReference type="OrthoDB" id="9803286at2"/>
<dbReference type="AlphaFoldDB" id="A0A410JVX1"/>
<dbReference type="GO" id="GO:0008137">
    <property type="term" value="F:NADH dehydrogenase (ubiquinone) activity"/>
    <property type="evidence" value="ECO:0007669"/>
    <property type="project" value="InterPro"/>
</dbReference>
<evidence type="ECO:0000313" key="7">
    <source>
        <dbReference type="EMBL" id="QAR32171.1"/>
    </source>
</evidence>
<organism evidence="7 8">
    <name type="scientific">Geovibrio thiophilus</name>
    <dbReference type="NCBI Taxonomy" id="139438"/>
    <lineage>
        <taxon>Bacteria</taxon>
        <taxon>Pseudomonadati</taxon>
        <taxon>Deferribacterota</taxon>
        <taxon>Deferribacteres</taxon>
        <taxon>Deferribacterales</taxon>
        <taxon>Geovibrionaceae</taxon>
        <taxon>Geovibrio</taxon>
    </lineage>
</organism>
<dbReference type="Pfam" id="PF00329">
    <property type="entry name" value="Complex1_30kDa"/>
    <property type="match status" value="1"/>
</dbReference>
<keyword evidence="8" id="KW-1185">Reference proteome</keyword>
<dbReference type="HAMAP" id="MF_01357">
    <property type="entry name" value="NDH1_NuoC"/>
    <property type="match status" value="1"/>
</dbReference>
<dbReference type="GO" id="GO:0050136">
    <property type="term" value="F:NADH dehydrogenase (quinone) (non-electrogenic) activity"/>
    <property type="evidence" value="ECO:0007669"/>
    <property type="project" value="UniProtKB-UniRule"/>
</dbReference>
<accession>A0A410JVX1</accession>
<evidence type="ECO:0000256" key="5">
    <source>
        <dbReference type="RuleBase" id="RU003582"/>
    </source>
</evidence>
<name>A0A410JVX1_9BACT</name>
<dbReference type="KEGG" id="gtl:EP073_01780"/>
<comment type="similarity">
    <text evidence="1 3 4">Belongs to the complex I 30 kDa subunit family.</text>
</comment>
<dbReference type="InterPro" id="IPR020396">
    <property type="entry name" value="NADH_UbQ_OxRdtase_CS"/>
</dbReference>
<dbReference type="InterPro" id="IPR037232">
    <property type="entry name" value="NADH_quin_OxRdtase_su_C/D-like"/>
</dbReference>
<evidence type="ECO:0000256" key="1">
    <source>
        <dbReference type="ARBA" id="ARBA00007569"/>
    </source>
</evidence>
<dbReference type="SUPFAM" id="SSF143243">
    <property type="entry name" value="Nqo5-like"/>
    <property type="match status" value="1"/>
</dbReference>
<dbReference type="PROSITE" id="PS00542">
    <property type="entry name" value="COMPLEX1_30K"/>
    <property type="match status" value="1"/>
</dbReference>
<evidence type="ECO:0000313" key="8">
    <source>
        <dbReference type="Proteomes" id="UP000287502"/>
    </source>
</evidence>
<evidence type="ECO:0000259" key="6">
    <source>
        <dbReference type="Pfam" id="PF00329"/>
    </source>
</evidence>
<evidence type="ECO:0000256" key="4">
    <source>
        <dbReference type="RuleBase" id="RU003456"/>
    </source>
</evidence>